<dbReference type="AlphaFoldDB" id="A0AA87ZQD5"/>
<dbReference type="PROSITE" id="PS51471">
    <property type="entry name" value="FE2OG_OXY"/>
    <property type="match status" value="1"/>
</dbReference>
<dbReference type="PANTHER" id="PTHR47990">
    <property type="entry name" value="2-OXOGLUTARATE (2OG) AND FE(II)-DEPENDENT OXYGENASE SUPERFAMILY PROTEIN-RELATED"/>
    <property type="match status" value="1"/>
</dbReference>
<dbReference type="Pfam" id="PF03171">
    <property type="entry name" value="2OG-FeII_Oxy"/>
    <property type="match status" value="1"/>
</dbReference>
<accession>A0AA87ZQD5</accession>
<evidence type="ECO:0000313" key="2">
    <source>
        <dbReference type="EMBL" id="GMN30841.1"/>
    </source>
</evidence>
<dbReference type="SUPFAM" id="SSF51197">
    <property type="entry name" value="Clavaminate synthase-like"/>
    <property type="match status" value="1"/>
</dbReference>
<evidence type="ECO:0000259" key="1">
    <source>
        <dbReference type="PROSITE" id="PS51471"/>
    </source>
</evidence>
<keyword evidence="3" id="KW-1185">Reference proteome</keyword>
<protein>
    <recommendedName>
        <fullName evidence="1">Fe2OG dioxygenase domain-containing protein</fullName>
    </recommendedName>
</protein>
<dbReference type="InterPro" id="IPR005123">
    <property type="entry name" value="Oxoglu/Fe-dep_dioxygenase_dom"/>
</dbReference>
<gene>
    <name evidence="2" type="ORF">TIFTF001_044518</name>
</gene>
<dbReference type="InterPro" id="IPR050231">
    <property type="entry name" value="Iron_ascorbate_oxido_reductase"/>
</dbReference>
<reference evidence="2" key="1">
    <citation type="submission" date="2023-07" db="EMBL/GenBank/DDBJ databases">
        <title>draft genome sequence of fig (Ficus carica).</title>
        <authorList>
            <person name="Takahashi T."/>
            <person name="Nishimura K."/>
        </authorList>
    </citation>
    <scope>NUCLEOTIDE SEQUENCE</scope>
</reference>
<comment type="caution">
    <text evidence="2">The sequence shown here is derived from an EMBL/GenBank/DDBJ whole genome shotgun (WGS) entry which is preliminary data.</text>
</comment>
<dbReference type="EMBL" id="BTGU01003346">
    <property type="protein sequence ID" value="GMN30841.1"/>
    <property type="molecule type" value="Genomic_DNA"/>
</dbReference>
<proteinExistence type="predicted"/>
<sequence>MMICVSISESVYSFSKRVQGFHELVARMVCEDYGVEGLLNSVLENLIYEFRFFKYKPPQTKVGEVGLVAHTDGNFITIIHQHEVEGLQIKTKDDQWIDVKPNPSSFVVVAGDVLQVWSNDRVRSCEHRVMMKEDKVRYSVGLFIVAQGVIHAPEELVDDEHPLKYKPLDIAEYTRFTIEEGAARQGSRLQAFYGI</sequence>
<organism evidence="2 3">
    <name type="scientific">Ficus carica</name>
    <name type="common">Common fig</name>
    <dbReference type="NCBI Taxonomy" id="3494"/>
    <lineage>
        <taxon>Eukaryota</taxon>
        <taxon>Viridiplantae</taxon>
        <taxon>Streptophyta</taxon>
        <taxon>Embryophyta</taxon>
        <taxon>Tracheophyta</taxon>
        <taxon>Spermatophyta</taxon>
        <taxon>Magnoliopsida</taxon>
        <taxon>eudicotyledons</taxon>
        <taxon>Gunneridae</taxon>
        <taxon>Pentapetalae</taxon>
        <taxon>rosids</taxon>
        <taxon>fabids</taxon>
        <taxon>Rosales</taxon>
        <taxon>Moraceae</taxon>
        <taxon>Ficeae</taxon>
        <taxon>Ficus</taxon>
    </lineage>
</organism>
<feature type="domain" description="Fe2OG dioxygenase" evidence="1">
    <location>
        <begin position="46"/>
        <end position="146"/>
    </location>
</feature>
<name>A0AA87ZQD5_FICCA</name>
<dbReference type="InterPro" id="IPR027443">
    <property type="entry name" value="IPNS-like_sf"/>
</dbReference>
<dbReference type="Proteomes" id="UP001187192">
    <property type="component" value="Unassembled WGS sequence"/>
</dbReference>
<evidence type="ECO:0000313" key="3">
    <source>
        <dbReference type="Proteomes" id="UP001187192"/>
    </source>
</evidence>
<dbReference type="Gene3D" id="2.60.120.330">
    <property type="entry name" value="B-lactam Antibiotic, Isopenicillin N Synthase, Chain"/>
    <property type="match status" value="1"/>
</dbReference>
<dbReference type="InterPro" id="IPR044861">
    <property type="entry name" value="IPNS-like_FE2OG_OXY"/>
</dbReference>